<dbReference type="AlphaFoldDB" id="A0A0U2ZRX4"/>
<name>A0A0U2ZRX4_CITFR</name>
<protein>
    <recommendedName>
        <fullName evidence="4">Conjugal transfer protein TrbC</fullName>
    </recommendedName>
</protein>
<geneLocation type="plasmid" evidence="3">
    <name>pKPC2_CF65</name>
</geneLocation>
<dbReference type="RefSeq" id="WP_053389852.1">
    <property type="nucleotide sequence ID" value="NZ_KU176944.1"/>
</dbReference>
<evidence type="ECO:0000256" key="1">
    <source>
        <dbReference type="SAM" id="Phobius"/>
    </source>
</evidence>
<sequence>MIHNALSKISANFQRAKTALITVSAMLATQQAMAANNEVTLPSSDLDWLNKGIQFFQSIVDAVSGAGVLLIVFLSACVAVALWILVPKNSGQAMGLMARCAAGGIILFNIALVIASLQK</sequence>
<keyword evidence="1" id="KW-0472">Membrane</keyword>
<reference evidence="3" key="1">
    <citation type="submission" date="2015-11" db="EMBL/GenBank/DDBJ databases">
        <authorList>
            <person name="Zong Z."/>
            <person name="Wu W."/>
            <person name="Feng Y."/>
        </authorList>
    </citation>
    <scope>NUCLEOTIDE SEQUENCE</scope>
    <source>
        <strain evidence="3">WCHCF65</strain>
        <plasmid evidence="3">pKPC2_CF65</plasmid>
    </source>
</reference>
<evidence type="ECO:0008006" key="4">
    <source>
        <dbReference type="Google" id="ProtNLM"/>
    </source>
</evidence>
<keyword evidence="2" id="KW-0732">Signal</keyword>
<evidence type="ECO:0000256" key="2">
    <source>
        <dbReference type="SAM" id="SignalP"/>
    </source>
</evidence>
<dbReference type="GeneID" id="93757141"/>
<dbReference type="EMBL" id="KU176944">
    <property type="protein sequence ID" value="ALT06321.1"/>
    <property type="molecule type" value="Genomic_DNA"/>
</dbReference>
<keyword evidence="3" id="KW-0614">Plasmid</keyword>
<feature type="transmembrane region" description="Helical" evidence="1">
    <location>
        <begin position="58"/>
        <end position="84"/>
    </location>
</feature>
<feature type="chain" id="PRO_5006835622" description="Conjugal transfer protein TrbC" evidence="2">
    <location>
        <begin position="35"/>
        <end position="119"/>
    </location>
</feature>
<accession>A0A0U2ZRX4</accession>
<proteinExistence type="predicted"/>
<feature type="signal peptide" evidence="2">
    <location>
        <begin position="1"/>
        <end position="34"/>
    </location>
</feature>
<feature type="transmembrane region" description="Helical" evidence="1">
    <location>
        <begin position="96"/>
        <end position="117"/>
    </location>
</feature>
<gene>
    <name evidence="3" type="ORF">pKPC2_CF65_00018</name>
</gene>
<keyword evidence="1" id="KW-0812">Transmembrane</keyword>
<keyword evidence="1" id="KW-1133">Transmembrane helix</keyword>
<evidence type="ECO:0000313" key="3">
    <source>
        <dbReference type="EMBL" id="ALT06321.1"/>
    </source>
</evidence>
<organism evidence="3">
    <name type="scientific">Citrobacter freundii</name>
    <dbReference type="NCBI Taxonomy" id="546"/>
    <lineage>
        <taxon>Bacteria</taxon>
        <taxon>Pseudomonadati</taxon>
        <taxon>Pseudomonadota</taxon>
        <taxon>Gammaproteobacteria</taxon>
        <taxon>Enterobacterales</taxon>
        <taxon>Enterobacteriaceae</taxon>
        <taxon>Citrobacter</taxon>
        <taxon>Citrobacter freundii complex</taxon>
    </lineage>
</organism>